<dbReference type="AlphaFoldDB" id="A0AAV6H0H8"/>
<feature type="coiled-coil region" evidence="2">
    <location>
        <begin position="640"/>
        <end position="781"/>
    </location>
</feature>
<feature type="compositionally biased region" description="Polar residues" evidence="3">
    <location>
        <begin position="34"/>
        <end position="52"/>
    </location>
</feature>
<dbReference type="Gene3D" id="3.10.50.40">
    <property type="match status" value="1"/>
</dbReference>
<gene>
    <name evidence="5" type="ORF">AALO_G00064200</name>
</gene>
<comment type="caution">
    <text evidence="5">The sequence shown here is derived from an EMBL/GenBank/DDBJ whole genome shotgun (WGS) entry which is preliminary data.</text>
</comment>
<dbReference type="Pfam" id="PF23649">
    <property type="entry name" value="FKBP15"/>
    <property type="match status" value="1"/>
</dbReference>
<dbReference type="Pfam" id="PF00254">
    <property type="entry name" value="FKBP_C"/>
    <property type="match status" value="1"/>
</dbReference>
<dbReference type="Proteomes" id="UP000823561">
    <property type="component" value="Chromosome 5"/>
</dbReference>
<dbReference type="GO" id="GO:0003755">
    <property type="term" value="F:peptidyl-prolyl cis-trans isomerase activity"/>
    <property type="evidence" value="ECO:0007669"/>
    <property type="project" value="UniProtKB-KW"/>
</dbReference>
<evidence type="ECO:0000256" key="1">
    <source>
        <dbReference type="PROSITE-ProRule" id="PRU00277"/>
    </source>
</evidence>
<dbReference type="PANTHER" id="PTHR44927:SF1">
    <property type="entry name" value="FK506-BINDING PROTEIN 15"/>
    <property type="match status" value="1"/>
</dbReference>
<keyword evidence="6" id="KW-1185">Reference proteome</keyword>
<evidence type="ECO:0000259" key="4">
    <source>
        <dbReference type="PROSITE" id="PS50059"/>
    </source>
</evidence>
<evidence type="ECO:0000256" key="3">
    <source>
        <dbReference type="SAM" id="MobiDB-lite"/>
    </source>
</evidence>
<dbReference type="EC" id="5.2.1.8" evidence="1"/>
<protein>
    <recommendedName>
        <fullName evidence="1">peptidylprolyl isomerase</fullName>
        <ecNumber evidence="1">5.2.1.8</ecNumber>
    </recommendedName>
</protein>
<keyword evidence="1" id="KW-0413">Isomerase</keyword>
<feature type="coiled-coil region" evidence="2">
    <location>
        <begin position="813"/>
        <end position="903"/>
    </location>
</feature>
<dbReference type="PANTHER" id="PTHR44927">
    <property type="entry name" value="FK506-BINDING PROTEIN 15"/>
    <property type="match status" value="1"/>
</dbReference>
<dbReference type="EMBL" id="JADWDJ010000005">
    <property type="protein sequence ID" value="KAG5280804.1"/>
    <property type="molecule type" value="Genomic_DNA"/>
</dbReference>
<dbReference type="InterPro" id="IPR001179">
    <property type="entry name" value="PPIase_FKBP_dom"/>
</dbReference>
<feature type="region of interest" description="Disordered" evidence="3">
    <location>
        <begin position="288"/>
        <end position="334"/>
    </location>
</feature>
<evidence type="ECO:0000256" key="2">
    <source>
        <dbReference type="SAM" id="Coils"/>
    </source>
</evidence>
<name>A0AAV6H0H8_9TELE</name>
<feature type="region of interest" description="Disordered" evidence="3">
    <location>
        <begin position="368"/>
        <end position="423"/>
    </location>
</feature>
<evidence type="ECO:0000313" key="6">
    <source>
        <dbReference type="Proteomes" id="UP000823561"/>
    </source>
</evidence>
<dbReference type="PROSITE" id="PS50059">
    <property type="entry name" value="FKBP_PPIASE"/>
    <property type="match status" value="1"/>
</dbReference>
<feature type="coiled-coil region" evidence="2">
    <location>
        <begin position="565"/>
        <end position="614"/>
    </location>
</feature>
<dbReference type="InterPro" id="IPR046357">
    <property type="entry name" value="PPIase_dom_sf"/>
</dbReference>
<organism evidence="5 6">
    <name type="scientific">Alosa alosa</name>
    <name type="common">allis shad</name>
    <dbReference type="NCBI Taxonomy" id="278164"/>
    <lineage>
        <taxon>Eukaryota</taxon>
        <taxon>Metazoa</taxon>
        <taxon>Chordata</taxon>
        <taxon>Craniata</taxon>
        <taxon>Vertebrata</taxon>
        <taxon>Euteleostomi</taxon>
        <taxon>Actinopterygii</taxon>
        <taxon>Neopterygii</taxon>
        <taxon>Teleostei</taxon>
        <taxon>Clupei</taxon>
        <taxon>Clupeiformes</taxon>
        <taxon>Clupeoidei</taxon>
        <taxon>Clupeidae</taxon>
        <taxon>Alosa</taxon>
    </lineage>
</organism>
<evidence type="ECO:0000313" key="5">
    <source>
        <dbReference type="EMBL" id="KAG5280804.1"/>
    </source>
</evidence>
<feature type="domain" description="PPIase FKBP-type" evidence="4">
    <location>
        <begin position="191"/>
        <end position="283"/>
    </location>
</feature>
<dbReference type="InterPro" id="IPR056598">
    <property type="entry name" value="FKBP-15_dom"/>
</dbReference>
<dbReference type="SUPFAM" id="SSF54534">
    <property type="entry name" value="FKBP-like"/>
    <property type="match status" value="1"/>
</dbReference>
<keyword evidence="2" id="KW-0175">Coiled coil</keyword>
<comment type="catalytic activity">
    <reaction evidence="1">
        <text>[protein]-peptidylproline (omega=180) = [protein]-peptidylproline (omega=0)</text>
        <dbReference type="Rhea" id="RHEA:16237"/>
        <dbReference type="Rhea" id="RHEA-COMP:10747"/>
        <dbReference type="Rhea" id="RHEA-COMP:10748"/>
        <dbReference type="ChEBI" id="CHEBI:83833"/>
        <dbReference type="ChEBI" id="CHEBI:83834"/>
        <dbReference type="EC" id="5.2.1.8"/>
    </reaction>
</comment>
<keyword evidence="1" id="KW-0697">Rotamase</keyword>
<proteinExistence type="predicted"/>
<feature type="region of interest" description="Disordered" evidence="3">
    <location>
        <begin position="34"/>
        <end position="65"/>
    </location>
</feature>
<dbReference type="GO" id="GO:0030426">
    <property type="term" value="C:growth cone"/>
    <property type="evidence" value="ECO:0007669"/>
    <property type="project" value="TreeGrafter"/>
</dbReference>
<accession>A0AAV6H0H8</accession>
<reference evidence="5" key="1">
    <citation type="submission" date="2020-10" db="EMBL/GenBank/DDBJ databases">
        <title>Chromosome-scale genome assembly of the Allis shad, Alosa alosa.</title>
        <authorList>
            <person name="Margot Z."/>
            <person name="Christophe K."/>
            <person name="Cabau C."/>
            <person name="Louis A."/>
            <person name="Berthelot C."/>
            <person name="Parey E."/>
            <person name="Roest Crollius H."/>
            <person name="Montfort J."/>
            <person name="Robinson-Rechavi M."/>
            <person name="Bucao C."/>
            <person name="Bouchez O."/>
            <person name="Gislard M."/>
            <person name="Lluch J."/>
            <person name="Milhes M."/>
            <person name="Lampietro C."/>
            <person name="Lopez Roques C."/>
            <person name="Donnadieu C."/>
            <person name="Braasch I."/>
            <person name="Desvignes T."/>
            <person name="Postlethwait J."/>
            <person name="Bobe J."/>
            <person name="Guiguen Y."/>
        </authorList>
    </citation>
    <scope>NUCLEOTIDE SEQUENCE</scope>
    <source>
        <strain evidence="5">M-15738</strain>
        <tissue evidence="5">Blood</tissue>
    </source>
</reference>
<sequence length="974" mass="108099">MFSTDDEDGDFLSPTGGAKLASLFGLDQATSQGNESFQYTAPKQPRKSSMNSGPPTQKPPPPAGTPAVLLATAVHAYRYVNGQYMKQGKLGAAVLGSHTSKEYKLLLYASQQKPVTSAKIHTGFIFTVQPSNYCTFYDDQRQNWSVMFESEKAALDFCKEVCLSKVNSAAQLDAVIVQDLTLGEGQAVENGDSLEVAYTGWLLQNHTTGAVFDSNLNKDKLLRLKLGAGKVIKGWEEGMAGMKKGGRRLLVVPPNQAYGAQGVPNRVPANSTLIFETEIRRVKFAKDGGSERVSIGSRDSAAPSPAPSVESLGPEVTAQPPPAASAPAKQGDAPLRVKSNSISEQLTNPDVTKAKLISRMAKMGQPMLPFLAGPATSPHADSSDSEMEDPSVSRAKERPVAPSPQPVQITAAPPTSVHVTSHPHANPAAALMPVTMATATPQPMMPGSLHAFQPYTYTQSVAPSHLQPEMYAGQTVAYQGPRDVTSFLMTEARQHNTEIRLAVGKVGDKVDQLAAKVDDLQRQGGHSLGFSNVSMETSMIMHNIQRIIQENECLKKEVFDKSTRIEEQNRKIGELINQNQRYMEQSNLLMEQRNDSLKSTSEQSQARLLQAEQDKHAFPPDMGLDQAHLTEELAGSTARVSELQLEVSSQQQKAAALQAKLNTALQERDQHASQLTTLQTQLEEVKETGERVHTLYKAEKQKRKEVDLKLSSVEEELQDLTTEKDSLERVNCLDRKRKWQAERERCDEELEEVRRSSQQELDNLRSQLRKARTSTDHAAQEQMTQLQAELEQEWQAKCDQALASAKEQQTRAIVELTEHRDGLEVKLTQLQEKFSVLKQSRESEEQRLLQQQDQNEELQALKDKYSALEGRAVSMRQQYETRVAELERRLEEEQQPQEEEKLEQADTAVEVKRVMNGVFHSLRGEFDLHESYKGSAILGVLVSTIKNVTLQLLAKSEKTSVEQSQQEEEEERGR</sequence>